<evidence type="ECO:0000259" key="14">
    <source>
        <dbReference type="Pfam" id="PF00593"/>
    </source>
</evidence>
<keyword evidence="8 12" id="KW-0798">TonB box</keyword>
<evidence type="ECO:0000256" key="10">
    <source>
        <dbReference type="ARBA" id="ARBA00023237"/>
    </source>
</evidence>
<dbReference type="GO" id="GO:0009279">
    <property type="term" value="C:cell outer membrane"/>
    <property type="evidence" value="ECO:0007669"/>
    <property type="project" value="UniProtKB-SubCell"/>
</dbReference>
<dbReference type="Pfam" id="PF07715">
    <property type="entry name" value="Plug"/>
    <property type="match status" value="1"/>
</dbReference>
<evidence type="ECO:0000256" key="4">
    <source>
        <dbReference type="ARBA" id="ARBA00022496"/>
    </source>
</evidence>
<feature type="signal peptide" evidence="13">
    <location>
        <begin position="1"/>
        <end position="36"/>
    </location>
</feature>
<evidence type="ECO:0000256" key="9">
    <source>
        <dbReference type="ARBA" id="ARBA00023136"/>
    </source>
</evidence>
<dbReference type="PROSITE" id="PS52016">
    <property type="entry name" value="TONB_DEPENDENT_REC_3"/>
    <property type="match status" value="1"/>
</dbReference>
<name>A0A2S4HL47_9GAMM</name>
<dbReference type="AlphaFoldDB" id="A0A2S4HL47"/>
<dbReference type="InterPro" id="IPR012910">
    <property type="entry name" value="Plug_dom"/>
</dbReference>
<evidence type="ECO:0000256" key="8">
    <source>
        <dbReference type="ARBA" id="ARBA00023077"/>
    </source>
</evidence>
<comment type="subcellular location">
    <subcellularLocation>
        <location evidence="1 11">Cell outer membrane</location>
        <topology evidence="1 11">Multi-pass membrane protein</topology>
    </subcellularLocation>
</comment>
<keyword evidence="3 11" id="KW-1134">Transmembrane beta strand</keyword>
<evidence type="ECO:0000313" key="16">
    <source>
        <dbReference type="EMBL" id="POP54737.1"/>
    </source>
</evidence>
<keyword evidence="7" id="KW-0406">Ion transport</keyword>
<dbReference type="RefSeq" id="WP_103682539.1">
    <property type="nucleotide sequence ID" value="NZ_PQGG01000002.1"/>
</dbReference>
<evidence type="ECO:0000256" key="2">
    <source>
        <dbReference type="ARBA" id="ARBA00022448"/>
    </source>
</evidence>
<dbReference type="SUPFAM" id="SSF56935">
    <property type="entry name" value="Porins"/>
    <property type="match status" value="1"/>
</dbReference>
<evidence type="ECO:0000313" key="17">
    <source>
        <dbReference type="Proteomes" id="UP000237222"/>
    </source>
</evidence>
<evidence type="ECO:0000256" key="13">
    <source>
        <dbReference type="SAM" id="SignalP"/>
    </source>
</evidence>
<keyword evidence="10 11" id="KW-0998">Cell outer membrane</keyword>
<evidence type="ECO:0000256" key="12">
    <source>
        <dbReference type="RuleBase" id="RU003357"/>
    </source>
</evidence>
<evidence type="ECO:0000256" key="1">
    <source>
        <dbReference type="ARBA" id="ARBA00004571"/>
    </source>
</evidence>
<keyword evidence="13" id="KW-0732">Signal</keyword>
<feature type="domain" description="TonB-dependent receptor-like beta-barrel" evidence="14">
    <location>
        <begin position="279"/>
        <end position="747"/>
    </location>
</feature>
<dbReference type="Proteomes" id="UP000237222">
    <property type="component" value="Unassembled WGS sequence"/>
</dbReference>
<evidence type="ECO:0000256" key="11">
    <source>
        <dbReference type="PROSITE-ProRule" id="PRU01360"/>
    </source>
</evidence>
<dbReference type="Gene3D" id="2.40.170.20">
    <property type="entry name" value="TonB-dependent receptor, beta-barrel domain"/>
    <property type="match status" value="1"/>
</dbReference>
<evidence type="ECO:0000256" key="3">
    <source>
        <dbReference type="ARBA" id="ARBA00022452"/>
    </source>
</evidence>
<dbReference type="PANTHER" id="PTHR32552">
    <property type="entry name" value="FERRICHROME IRON RECEPTOR-RELATED"/>
    <property type="match status" value="1"/>
</dbReference>
<dbReference type="GO" id="GO:0006826">
    <property type="term" value="P:iron ion transport"/>
    <property type="evidence" value="ECO:0007669"/>
    <property type="project" value="UniProtKB-KW"/>
</dbReference>
<evidence type="ECO:0000256" key="7">
    <source>
        <dbReference type="ARBA" id="ARBA00023065"/>
    </source>
</evidence>
<sequence>MTNKYTFHHLHMRNNTVARLLPAAMLAIFCQTSANAQEKAPAERQSRNRMLEEVVVTATKRAENLQDVPISVAAFSGDMLAAMGVDDPTDLQAITPGLTYNSATGFSIVYLRGVGTDAFLMADPSVATYIDGVYYPFSSGLAQSFGRVERIEVLKGPQGTLFGRNTTGGAISITTEKPNIEEFYGSIEASYGSFDTKKASGLINIPITDHWATTLAVFHNLSDNYYTFDSDSIQQGIPEEVAKGYRLKTMLAYDNFDILLAAVRIDQSGFNTALAPNTNPSSLTASLGGEKQARNHTASVDAPINFDIDNEVYFAEANFRLNYFDSKLILSKQSLNNPKSLTDFDGTNAPIIAFGSPTFSDVKTAELQFISNEDSWGSSWLEWIGGFYYIDSVAGLDPKFSLFGGEQGDVLGIPISDVLALLPAPLSNLLNSVPLTGGVNLGLHGLLSTESSAAFLQTTFKLTDWAELTLGGRYQEEERIVLKSSTQILSGNDSETTLFDWANDGVGDTSVESTNFSPKVALNFYPSDALMIYLSWQEGYKSGTFNTINVTDDIDYAEPEDVVAYELGAKYSNSNGFTLNGAIFQTEIENIQVQFSSLLNGGAVTFENAGAARIRGIDFDSKILVFPSLVDDLVFSLSGAYLDAIYTDYKNGSGFDEETGIFVGGQDFTGNRMVRTPEYTATMAISKTFMFKPGPLEVTVDGYYNSGYPYQAQNTLFFEEEYYLINARASFLIEEWDLRITASGKNLNDAVYAYSQFPNDFGRLEALAPPTNYSLALQWNF</sequence>
<dbReference type="EMBL" id="PQGG01000002">
    <property type="protein sequence ID" value="POP54737.1"/>
    <property type="molecule type" value="Genomic_DNA"/>
</dbReference>
<keyword evidence="2 11" id="KW-0813">Transport</keyword>
<keyword evidence="16" id="KW-0675">Receptor</keyword>
<keyword evidence="4" id="KW-0410">Iron transport</keyword>
<protein>
    <submittedName>
        <fullName evidence="16">TonB-dependent receptor</fullName>
    </submittedName>
</protein>
<comment type="similarity">
    <text evidence="11 12">Belongs to the TonB-dependent receptor family.</text>
</comment>
<accession>A0A2S4HL47</accession>
<reference evidence="16" key="1">
    <citation type="submission" date="2018-01" db="EMBL/GenBank/DDBJ databases">
        <authorList>
            <person name="Yu X.-D."/>
        </authorList>
    </citation>
    <scope>NUCLEOTIDE SEQUENCE</scope>
    <source>
        <strain evidence="16">ZX-21</strain>
    </source>
</reference>
<keyword evidence="9 11" id="KW-0472">Membrane</keyword>
<dbReference type="PANTHER" id="PTHR32552:SF81">
    <property type="entry name" value="TONB-DEPENDENT OUTER MEMBRANE RECEPTOR"/>
    <property type="match status" value="1"/>
</dbReference>
<comment type="caution">
    <text evidence="16">The sequence shown here is derived from an EMBL/GenBank/DDBJ whole genome shotgun (WGS) entry which is preliminary data.</text>
</comment>
<evidence type="ECO:0000256" key="5">
    <source>
        <dbReference type="ARBA" id="ARBA00022692"/>
    </source>
</evidence>
<dbReference type="InterPro" id="IPR036942">
    <property type="entry name" value="Beta-barrel_TonB_sf"/>
</dbReference>
<proteinExistence type="inferred from homology"/>
<evidence type="ECO:0000259" key="15">
    <source>
        <dbReference type="Pfam" id="PF07715"/>
    </source>
</evidence>
<organism evidence="16 17">
    <name type="scientific">Zhongshania marina</name>
    <dbReference type="NCBI Taxonomy" id="2304603"/>
    <lineage>
        <taxon>Bacteria</taxon>
        <taxon>Pseudomonadati</taxon>
        <taxon>Pseudomonadota</taxon>
        <taxon>Gammaproteobacteria</taxon>
        <taxon>Cellvibrionales</taxon>
        <taxon>Spongiibacteraceae</taxon>
        <taxon>Zhongshania</taxon>
    </lineage>
</organism>
<dbReference type="Pfam" id="PF00593">
    <property type="entry name" value="TonB_dep_Rec_b-barrel"/>
    <property type="match status" value="1"/>
</dbReference>
<keyword evidence="6" id="KW-0408">Iron</keyword>
<gene>
    <name evidence="16" type="ORF">C0068_00530</name>
</gene>
<feature type="chain" id="PRO_5015579327" evidence="13">
    <location>
        <begin position="37"/>
        <end position="781"/>
    </location>
</feature>
<evidence type="ECO:0000256" key="6">
    <source>
        <dbReference type="ARBA" id="ARBA00023004"/>
    </source>
</evidence>
<dbReference type="InterPro" id="IPR000531">
    <property type="entry name" value="Beta-barrel_TonB"/>
</dbReference>
<feature type="domain" description="TonB-dependent receptor plug" evidence="15">
    <location>
        <begin position="65"/>
        <end position="170"/>
    </location>
</feature>
<dbReference type="InterPro" id="IPR039426">
    <property type="entry name" value="TonB-dep_rcpt-like"/>
</dbReference>
<keyword evidence="5 11" id="KW-0812">Transmembrane</keyword>
<dbReference type="OrthoDB" id="7051185at2"/>